<evidence type="ECO:0000313" key="4">
    <source>
        <dbReference type="Proteomes" id="UP001596023"/>
    </source>
</evidence>
<dbReference type="PROSITE" id="PS50846">
    <property type="entry name" value="HMA_2"/>
    <property type="match status" value="1"/>
</dbReference>
<dbReference type="EMBL" id="JBHSGN010000133">
    <property type="protein sequence ID" value="MFC4676363.1"/>
    <property type="molecule type" value="Genomic_DNA"/>
</dbReference>
<dbReference type="Proteomes" id="UP001596023">
    <property type="component" value="Unassembled WGS sequence"/>
</dbReference>
<evidence type="ECO:0000256" key="1">
    <source>
        <dbReference type="SAM" id="SignalP"/>
    </source>
</evidence>
<feature type="domain" description="HMA" evidence="2">
    <location>
        <begin position="32"/>
        <end position="98"/>
    </location>
</feature>
<comment type="caution">
    <text evidence="3">The sequence shown here is derived from an EMBL/GenBank/DDBJ whole genome shotgun (WGS) entry which is preliminary data.</text>
</comment>
<dbReference type="RefSeq" id="WP_380000525.1">
    <property type="nucleotide sequence ID" value="NZ_JBHSGN010000133.1"/>
</dbReference>
<dbReference type="Pfam" id="PF00403">
    <property type="entry name" value="HMA"/>
    <property type="match status" value="1"/>
</dbReference>
<dbReference type="InterPro" id="IPR036163">
    <property type="entry name" value="HMA_dom_sf"/>
</dbReference>
<keyword evidence="1" id="KW-0732">Signal</keyword>
<dbReference type="Gene3D" id="3.30.70.100">
    <property type="match status" value="1"/>
</dbReference>
<accession>A0ABV9L227</accession>
<evidence type="ECO:0000259" key="2">
    <source>
        <dbReference type="PROSITE" id="PS50846"/>
    </source>
</evidence>
<feature type="chain" id="PRO_5045337997" evidence="1">
    <location>
        <begin position="23"/>
        <end position="106"/>
    </location>
</feature>
<dbReference type="SUPFAM" id="SSF55008">
    <property type="entry name" value="HMA, heavy metal-associated domain"/>
    <property type="match status" value="1"/>
</dbReference>
<reference evidence="4" key="1">
    <citation type="journal article" date="2019" name="Int. J. Syst. Evol. Microbiol.">
        <title>The Global Catalogue of Microorganisms (GCM) 10K type strain sequencing project: providing services to taxonomists for standard genome sequencing and annotation.</title>
        <authorList>
            <consortium name="The Broad Institute Genomics Platform"/>
            <consortium name="The Broad Institute Genome Sequencing Center for Infectious Disease"/>
            <person name="Wu L."/>
            <person name="Ma J."/>
        </authorList>
    </citation>
    <scope>NUCLEOTIDE SEQUENCE [LARGE SCALE GENOMIC DNA]</scope>
    <source>
        <strain evidence="4">CCUG 66188</strain>
    </source>
</reference>
<proteinExistence type="predicted"/>
<gene>
    <name evidence="3" type="ORF">ACFO6W_22020</name>
</gene>
<organism evidence="3 4">
    <name type="scientific">Dysgonomonas termitidis</name>
    <dbReference type="NCBI Taxonomy" id="1516126"/>
    <lineage>
        <taxon>Bacteria</taxon>
        <taxon>Pseudomonadati</taxon>
        <taxon>Bacteroidota</taxon>
        <taxon>Bacteroidia</taxon>
        <taxon>Bacteroidales</taxon>
        <taxon>Dysgonomonadaceae</taxon>
        <taxon>Dysgonomonas</taxon>
    </lineage>
</organism>
<dbReference type="InterPro" id="IPR006121">
    <property type="entry name" value="HMA_dom"/>
</dbReference>
<protein>
    <submittedName>
        <fullName evidence="3">Heavy-metal-associated domain-containing protein</fullName>
    </submittedName>
</protein>
<evidence type="ECO:0000313" key="3">
    <source>
        <dbReference type="EMBL" id="MFC4676363.1"/>
    </source>
</evidence>
<name>A0ABV9L227_9BACT</name>
<sequence length="106" mass="12211">MKLKLFLMTVILMMGISTTLDAQNKKPLKNDKETVLFDVSMTCENCQKRIEKNIAFEKGVTDMKVDLENKTVQIEFKKTQTTVENLKAAIEKLGYEVKIHNSEQKK</sequence>
<dbReference type="CDD" id="cd00371">
    <property type="entry name" value="HMA"/>
    <property type="match status" value="1"/>
</dbReference>
<feature type="signal peptide" evidence="1">
    <location>
        <begin position="1"/>
        <end position="22"/>
    </location>
</feature>
<keyword evidence="4" id="KW-1185">Reference proteome</keyword>